<gene>
    <name evidence="1" type="ORF">MEUPH1_LOCUS4916</name>
</gene>
<evidence type="ECO:0000313" key="2">
    <source>
        <dbReference type="Proteomes" id="UP001160148"/>
    </source>
</evidence>
<reference evidence="1 2" key="1">
    <citation type="submission" date="2023-01" db="EMBL/GenBank/DDBJ databases">
        <authorList>
            <person name="Whitehead M."/>
        </authorList>
    </citation>
    <scope>NUCLEOTIDE SEQUENCE [LARGE SCALE GENOMIC DNA]</scope>
</reference>
<dbReference type="AlphaFoldDB" id="A0AAV0VYD5"/>
<keyword evidence="2" id="KW-1185">Reference proteome</keyword>
<comment type="caution">
    <text evidence="1">The sequence shown here is derived from an EMBL/GenBank/DDBJ whole genome shotgun (WGS) entry which is preliminary data.</text>
</comment>
<sequence length="68" mass="7539">MCHYCLYRNRSHRVADRRWSVDEVGSCVKAADGNPTSDASPAEDVCTAMFGIELQYHLQQDAGPPKSP</sequence>
<dbReference type="Proteomes" id="UP001160148">
    <property type="component" value="Unassembled WGS sequence"/>
</dbReference>
<evidence type="ECO:0000313" key="1">
    <source>
        <dbReference type="EMBL" id="CAI6348217.1"/>
    </source>
</evidence>
<organism evidence="1 2">
    <name type="scientific">Macrosiphum euphorbiae</name>
    <name type="common">potato aphid</name>
    <dbReference type="NCBI Taxonomy" id="13131"/>
    <lineage>
        <taxon>Eukaryota</taxon>
        <taxon>Metazoa</taxon>
        <taxon>Ecdysozoa</taxon>
        <taxon>Arthropoda</taxon>
        <taxon>Hexapoda</taxon>
        <taxon>Insecta</taxon>
        <taxon>Pterygota</taxon>
        <taxon>Neoptera</taxon>
        <taxon>Paraneoptera</taxon>
        <taxon>Hemiptera</taxon>
        <taxon>Sternorrhyncha</taxon>
        <taxon>Aphidomorpha</taxon>
        <taxon>Aphidoidea</taxon>
        <taxon>Aphididae</taxon>
        <taxon>Macrosiphini</taxon>
        <taxon>Macrosiphum</taxon>
    </lineage>
</organism>
<protein>
    <submittedName>
        <fullName evidence="1">Uncharacterized protein</fullName>
    </submittedName>
</protein>
<accession>A0AAV0VYD5</accession>
<name>A0AAV0VYD5_9HEMI</name>
<proteinExistence type="predicted"/>
<dbReference type="EMBL" id="CARXXK010000001">
    <property type="protein sequence ID" value="CAI6348217.1"/>
    <property type="molecule type" value="Genomic_DNA"/>
</dbReference>